<keyword evidence="2" id="KW-0378">Hydrolase</keyword>
<dbReference type="AlphaFoldDB" id="A5BLJ6"/>
<evidence type="ECO:0000259" key="3">
    <source>
        <dbReference type="PROSITE" id="PS50994"/>
    </source>
</evidence>
<name>A5BLJ6_VITVI</name>
<dbReference type="GO" id="GO:0015074">
    <property type="term" value="P:DNA integration"/>
    <property type="evidence" value="ECO:0007669"/>
    <property type="project" value="InterPro"/>
</dbReference>
<dbReference type="InterPro" id="IPR013103">
    <property type="entry name" value="RVT_2"/>
</dbReference>
<evidence type="ECO:0000313" key="4">
    <source>
        <dbReference type="EMBL" id="CAN83378.1"/>
    </source>
</evidence>
<dbReference type="Pfam" id="PF25597">
    <property type="entry name" value="SH3_retrovirus"/>
    <property type="match status" value="1"/>
</dbReference>
<dbReference type="CDD" id="cd09272">
    <property type="entry name" value="RNase_HI_RT_Ty1"/>
    <property type="match status" value="1"/>
</dbReference>
<dbReference type="Gene3D" id="3.30.420.10">
    <property type="entry name" value="Ribonuclease H-like superfamily/Ribonuclease H"/>
    <property type="match status" value="1"/>
</dbReference>
<accession>A5BLJ6</accession>
<dbReference type="GO" id="GO:0003676">
    <property type="term" value="F:nucleic acid binding"/>
    <property type="evidence" value="ECO:0007669"/>
    <property type="project" value="InterPro"/>
</dbReference>
<dbReference type="InterPro" id="IPR036397">
    <property type="entry name" value="RNaseH_sf"/>
</dbReference>
<dbReference type="InterPro" id="IPR039537">
    <property type="entry name" value="Retrotran_Ty1/copia-like"/>
</dbReference>
<dbReference type="InterPro" id="IPR057670">
    <property type="entry name" value="SH3_retrovirus"/>
</dbReference>
<dbReference type="GO" id="GO:0016787">
    <property type="term" value="F:hydrolase activity"/>
    <property type="evidence" value="ECO:0007669"/>
    <property type="project" value="UniProtKB-KW"/>
</dbReference>
<dbReference type="SUPFAM" id="SSF53098">
    <property type="entry name" value="Ribonuclease H-like"/>
    <property type="match status" value="1"/>
</dbReference>
<evidence type="ECO:0000256" key="2">
    <source>
        <dbReference type="ARBA" id="ARBA00022801"/>
    </source>
</evidence>
<dbReference type="Pfam" id="PF07727">
    <property type="entry name" value="RVT_2"/>
    <property type="match status" value="1"/>
</dbReference>
<organism evidence="4">
    <name type="scientific">Vitis vinifera</name>
    <name type="common">Grape</name>
    <dbReference type="NCBI Taxonomy" id="29760"/>
    <lineage>
        <taxon>Eukaryota</taxon>
        <taxon>Viridiplantae</taxon>
        <taxon>Streptophyta</taxon>
        <taxon>Embryophyta</taxon>
        <taxon>Tracheophyta</taxon>
        <taxon>Spermatophyta</taxon>
        <taxon>Magnoliopsida</taxon>
        <taxon>eudicotyledons</taxon>
        <taxon>Gunneridae</taxon>
        <taxon>Pentapetalae</taxon>
        <taxon>rosids</taxon>
        <taxon>Vitales</taxon>
        <taxon>Vitaceae</taxon>
        <taxon>Viteae</taxon>
        <taxon>Vitis</taxon>
    </lineage>
</organism>
<dbReference type="EMBL" id="AM463706">
    <property type="protein sequence ID" value="CAN83378.1"/>
    <property type="molecule type" value="Genomic_DNA"/>
</dbReference>
<dbReference type="Pfam" id="PF14244">
    <property type="entry name" value="Retrotran_gag_3"/>
    <property type="match status" value="1"/>
</dbReference>
<dbReference type="Pfam" id="PF13976">
    <property type="entry name" value="gag_pre-integrs"/>
    <property type="match status" value="1"/>
</dbReference>
<dbReference type="InterPro" id="IPR025724">
    <property type="entry name" value="GAG-pre-integrase_dom"/>
</dbReference>
<keyword evidence="1" id="KW-0479">Metal-binding</keyword>
<feature type="domain" description="Integrase catalytic" evidence="3">
    <location>
        <begin position="309"/>
        <end position="409"/>
    </location>
</feature>
<protein>
    <recommendedName>
        <fullName evidence="3">Integrase catalytic domain-containing protein</fullName>
    </recommendedName>
</protein>
<gene>
    <name evidence="4" type="ORF">VITISV_011333</name>
</gene>
<dbReference type="PANTHER" id="PTHR42648">
    <property type="entry name" value="TRANSPOSASE, PUTATIVE-RELATED"/>
    <property type="match status" value="1"/>
</dbReference>
<sequence>MLTPYALTSNNNPANIITQVQLKCDNYDEWARAVHTILLAEKIYGFVDGSIKQLDNDSSKLEDWWTVNSMLVSWLFNTIEPILRSTISYMKNEGQGIVVYYGRLESLWDKLNNYDSIPVCTCTGCKCNITTQLEKKGEEERVHQFLMGLDEDGYGIGGGKDKIVICSNCKQKGHEVDSCFQRIGYPEWWGDRPRTTTGGHSDGRGRGVPVGLQDRNSRMLIGTGKQCEGLYFLKGVALICAYETTGIASYELWHRRMGHPSSRVVDLIYEVDSVGGNDGVKNKFCDICFRAQQTREVFFSSDNKVKECFDLIHCDLWGAYRVPTSCGGIYFLTIVDDCSRVVWIYLLNGKDEVACVLKNFIAMVRRQFEKYVKIVKIDNGTEFMCLTKYFAEHGILHQTSCVGTPQQNGTPYEILYGQAPSYKHIRTFGCLCYAHDQNRDKDKFSSRSRKCIFVRYPFGKKGWQLYDLESSEYSVSRDETWGTDVSRPMVSKEQFGKGKRVKQPYVRLKDYVTHTIRVSPSASSSFQSKSSGIPYHLAHYVNCDKFCAQHRFFLAAVTTGCEPSTYAEVIKDDLWREAMRKKIQALEDSGTWTVEDLPPRKKAIRSKWVYMIKYNSNGSIERCKARLVILGNKQIEDIDYNETFAPTAKMVVVRTFLAIAATKGWELHQMDVHNAFLHDELNEEVALHIAANPIFHKQTKHIEVDCHFVRDEIQNSAIHTKYVHTSMQLVDIFMKALGKRKFDFLLYKLGIRNPHAPT</sequence>
<dbReference type="PROSITE" id="PS50994">
    <property type="entry name" value="INTEGRASE"/>
    <property type="match status" value="1"/>
</dbReference>
<dbReference type="InterPro" id="IPR012337">
    <property type="entry name" value="RNaseH-like_sf"/>
</dbReference>
<reference evidence="4" key="1">
    <citation type="journal article" date="2007" name="PLoS ONE">
        <title>The first genome sequence of an elite grapevine cultivar (Pinot noir Vitis vinifera L.): coping with a highly heterozygous genome.</title>
        <authorList>
            <person name="Velasco R."/>
            <person name="Zharkikh A."/>
            <person name="Troggio M."/>
            <person name="Cartwright D.A."/>
            <person name="Cestaro A."/>
            <person name="Pruss D."/>
            <person name="Pindo M."/>
            <person name="FitzGerald L.M."/>
            <person name="Vezzulli S."/>
            <person name="Reid J."/>
            <person name="Malacarne G."/>
            <person name="Iliev D."/>
            <person name="Coppola G."/>
            <person name="Wardell B."/>
            <person name="Micheletti D."/>
            <person name="Macalma T."/>
            <person name="Facci M."/>
            <person name="Mitchell J.T."/>
            <person name="Perazzolli M."/>
            <person name="Eldredge G."/>
            <person name="Gatto P."/>
            <person name="Oyzerski R."/>
            <person name="Moretto M."/>
            <person name="Gutin N."/>
            <person name="Stefanini M."/>
            <person name="Chen Y."/>
            <person name="Segala C."/>
            <person name="Davenport C."/>
            <person name="Dematte L."/>
            <person name="Mraz A."/>
            <person name="Battilana J."/>
            <person name="Stormo K."/>
            <person name="Costa F."/>
            <person name="Tao Q."/>
            <person name="Si-Ammour A."/>
            <person name="Harkins T."/>
            <person name="Lackey A."/>
            <person name="Perbost C."/>
            <person name="Taillon B."/>
            <person name="Stella A."/>
            <person name="Solovyev V."/>
            <person name="Fawcett J.A."/>
            <person name="Sterck L."/>
            <person name="Vandepoele K."/>
            <person name="Grando S.M."/>
            <person name="Toppo S."/>
            <person name="Moser C."/>
            <person name="Lanchbury J."/>
            <person name="Bogden R."/>
            <person name="Skolnick M."/>
            <person name="Sgaramella V."/>
            <person name="Bhatnagar S.K."/>
            <person name="Fontana P."/>
            <person name="Gutin A."/>
            <person name="Van de Peer Y."/>
            <person name="Salamini F."/>
            <person name="Viola R."/>
        </authorList>
    </citation>
    <scope>NUCLEOTIDE SEQUENCE</scope>
</reference>
<evidence type="ECO:0000256" key="1">
    <source>
        <dbReference type="ARBA" id="ARBA00022723"/>
    </source>
</evidence>
<proteinExistence type="predicted"/>
<dbReference type="GO" id="GO:0046872">
    <property type="term" value="F:metal ion binding"/>
    <property type="evidence" value="ECO:0007669"/>
    <property type="project" value="UniProtKB-KW"/>
</dbReference>
<dbReference type="Pfam" id="PF00665">
    <property type="entry name" value="rve"/>
    <property type="match status" value="1"/>
</dbReference>
<dbReference type="InterPro" id="IPR001584">
    <property type="entry name" value="Integrase_cat-core"/>
</dbReference>
<dbReference type="PANTHER" id="PTHR42648:SF31">
    <property type="entry name" value="RNA-DIRECTED DNA POLYMERASE"/>
    <property type="match status" value="1"/>
</dbReference>
<dbReference type="InterPro" id="IPR029472">
    <property type="entry name" value="Copia-like_N"/>
</dbReference>